<dbReference type="Proteomes" id="UP000071979">
    <property type="component" value="Unassembled WGS sequence"/>
</dbReference>
<proteinExistence type="predicted"/>
<protein>
    <submittedName>
        <fullName evidence="2">Uncharacterized protein</fullName>
    </submittedName>
</protein>
<dbReference type="RefSeq" id="WP_058776206.1">
    <property type="nucleotide sequence ID" value="NZ_JANFAQ010000006.1"/>
</dbReference>
<gene>
    <name evidence="2" type="ORF">SA3R_15270</name>
</gene>
<comment type="caution">
    <text evidence="2">The sequence shown here is derived from an EMBL/GenBank/DDBJ whole genome shotgun (WGS) entry which is preliminary data.</text>
</comment>
<sequence>MSRIKKKIYLTESEAIDLYKEIDYILVSLNNIANYYYNESTINEEKRRAYERETTNFIDDNDITTLLSKMRGMIGGKFDREPGEDDMDDLERATENTKYWEGP</sequence>
<organism evidence="2 3">
    <name type="scientific">Pantoea dispersa</name>
    <dbReference type="NCBI Taxonomy" id="59814"/>
    <lineage>
        <taxon>Bacteria</taxon>
        <taxon>Pseudomonadati</taxon>
        <taxon>Pseudomonadota</taxon>
        <taxon>Gammaproteobacteria</taxon>
        <taxon>Enterobacterales</taxon>
        <taxon>Erwiniaceae</taxon>
        <taxon>Pantoea</taxon>
    </lineage>
</organism>
<dbReference type="AlphaFoldDB" id="A0A8E1V871"/>
<evidence type="ECO:0000313" key="2">
    <source>
        <dbReference type="EMBL" id="KTS66865.1"/>
    </source>
</evidence>
<evidence type="ECO:0000256" key="1">
    <source>
        <dbReference type="SAM" id="MobiDB-lite"/>
    </source>
</evidence>
<reference evidence="2 3" key="1">
    <citation type="journal article" date="2016" name="Front. Microbiol.">
        <title>Genomic Resource of Rice Seed Associated Bacteria.</title>
        <authorList>
            <person name="Midha S."/>
            <person name="Bansal K."/>
            <person name="Sharma S."/>
            <person name="Kumar N."/>
            <person name="Patil P.P."/>
            <person name="Chaudhry V."/>
            <person name="Patil P.B."/>
        </authorList>
    </citation>
    <scope>NUCLEOTIDE SEQUENCE [LARGE SCALE GENOMIC DNA]</scope>
    <source>
        <strain evidence="2 3">SA3</strain>
    </source>
</reference>
<accession>A0A8E1V871</accession>
<feature type="region of interest" description="Disordered" evidence="1">
    <location>
        <begin position="78"/>
        <end position="103"/>
    </location>
</feature>
<name>A0A8E1V871_9GAMM</name>
<evidence type="ECO:0000313" key="3">
    <source>
        <dbReference type="Proteomes" id="UP000071979"/>
    </source>
</evidence>
<dbReference type="EMBL" id="LDSE01000029">
    <property type="protein sequence ID" value="KTS66865.1"/>
    <property type="molecule type" value="Genomic_DNA"/>
</dbReference>